<dbReference type="Proteomes" id="UP001165960">
    <property type="component" value="Unassembled WGS sequence"/>
</dbReference>
<accession>A0ACC2UEU0</accession>
<keyword evidence="2" id="KW-1185">Reference proteome</keyword>
<sequence>MSQVAPNLTLTQLASSSELHTSVLNLNSPSSPDLTATTQSNSNANVITPTDVMKHHLQEVDPESTPNQIKPIEEESQANVIPTSPGVYNYFIGSKSEEKLLSQEYSPADDNPSAHKKVQTIKQLQSQMIKLGIISHQSASSNPANFKVKPDEPNQVPSTAPSHDSTKQSNVPDPVSFPFPNQSKILGTLSSVFKNSSSSHKVPVTKEWTIRVHQGAVSSHLQGRPDNWYKAHFPTIKSDADNI</sequence>
<protein>
    <submittedName>
        <fullName evidence="1">Uncharacterized protein</fullName>
    </submittedName>
</protein>
<reference evidence="1" key="1">
    <citation type="submission" date="2022-04" db="EMBL/GenBank/DDBJ databases">
        <title>Genome of the entomopathogenic fungus Entomophthora muscae.</title>
        <authorList>
            <person name="Elya C."/>
            <person name="Lovett B.R."/>
            <person name="Lee E."/>
            <person name="Macias A.M."/>
            <person name="Hajek A.E."/>
            <person name="De Bivort B.L."/>
            <person name="Kasson M.T."/>
            <person name="De Fine Licht H.H."/>
            <person name="Stajich J.E."/>
        </authorList>
    </citation>
    <scope>NUCLEOTIDE SEQUENCE</scope>
    <source>
        <strain evidence="1">Berkeley</strain>
    </source>
</reference>
<evidence type="ECO:0000313" key="1">
    <source>
        <dbReference type="EMBL" id="KAJ9085333.1"/>
    </source>
</evidence>
<name>A0ACC2UEU0_9FUNG</name>
<proteinExistence type="predicted"/>
<comment type="caution">
    <text evidence="1">The sequence shown here is derived from an EMBL/GenBank/DDBJ whole genome shotgun (WGS) entry which is preliminary data.</text>
</comment>
<gene>
    <name evidence="1" type="ORF">DSO57_1015144</name>
</gene>
<dbReference type="EMBL" id="QTSX02000769">
    <property type="protein sequence ID" value="KAJ9085333.1"/>
    <property type="molecule type" value="Genomic_DNA"/>
</dbReference>
<evidence type="ECO:0000313" key="2">
    <source>
        <dbReference type="Proteomes" id="UP001165960"/>
    </source>
</evidence>
<organism evidence="1 2">
    <name type="scientific">Entomophthora muscae</name>
    <dbReference type="NCBI Taxonomy" id="34485"/>
    <lineage>
        <taxon>Eukaryota</taxon>
        <taxon>Fungi</taxon>
        <taxon>Fungi incertae sedis</taxon>
        <taxon>Zoopagomycota</taxon>
        <taxon>Entomophthoromycotina</taxon>
        <taxon>Entomophthoromycetes</taxon>
        <taxon>Entomophthorales</taxon>
        <taxon>Entomophthoraceae</taxon>
        <taxon>Entomophthora</taxon>
    </lineage>
</organism>